<dbReference type="InterPro" id="IPR011060">
    <property type="entry name" value="RibuloseP-bd_barrel"/>
</dbReference>
<sequence>MSRIKQRFSDLQQQGRKALIPYITAGDPAPEHTVGFMHALVEAGADIIELGVPFSDPMADGPVIQKACERALKQGTRLVDLFDMITTFRQTDTTTPIVLMGYLNPIERIGYQAFADQAARAGVDGVLIVDMPPEEAEEIGPLLKSHQLDAIFLVAPTTSHERAATICAHGEGYLYYVSLKGVTGAATLNADDVAEHLAPLREMTDLPLCVGFGIRDGVTAAEVSKVADGVIVGSALVSRIAASADAPETIAGQLKTVLNEMRTAMDA</sequence>
<dbReference type="Pfam" id="PF00290">
    <property type="entry name" value="Trp_syntA"/>
    <property type="match status" value="1"/>
</dbReference>
<comment type="caution">
    <text evidence="11">The sequence shown here is derived from an EMBL/GenBank/DDBJ whole genome shotgun (WGS) entry which is preliminary data.</text>
</comment>
<evidence type="ECO:0000256" key="10">
    <source>
        <dbReference type="RuleBase" id="RU003662"/>
    </source>
</evidence>
<dbReference type="RefSeq" id="WP_171702632.1">
    <property type="nucleotide sequence ID" value="NZ_JABFHI010000004.1"/>
</dbReference>
<reference evidence="11 12" key="2">
    <citation type="submission" date="2020-06" db="EMBL/GenBank/DDBJ databases">
        <title>Halomonas songnenensis sp. nov., a moderately halophilic bacterium isolated from saline and alkaline soils.</title>
        <authorList>
            <person name="Jiang J."/>
            <person name="Pan Y."/>
        </authorList>
    </citation>
    <scope>NUCLEOTIDE SEQUENCE [LARGE SCALE GENOMIC DNA]</scope>
    <source>
        <strain evidence="11 12">TBZ9</strain>
    </source>
</reference>
<keyword evidence="6 9" id="KW-0057">Aromatic amino acid biosynthesis</keyword>
<dbReference type="EC" id="4.2.1.20" evidence="9"/>
<dbReference type="EMBL" id="JABFHI010000004">
    <property type="protein sequence ID" value="NOG32174.1"/>
    <property type="molecule type" value="Genomic_DNA"/>
</dbReference>
<reference evidence="11 12" key="1">
    <citation type="submission" date="2020-05" db="EMBL/GenBank/DDBJ databases">
        <authorList>
            <person name="Ruan W."/>
            <person name="Jeon C.O."/>
            <person name="Chun B.H."/>
        </authorList>
    </citation>
    <scope>NUCLEOTIDE SEQUENCE [LARGE SCALE GENOMIC DNA]</scope>
    <source>
        <strain evidence="11 12">TBZ9</strain>
    </source>
</reference>
<evidence type="ECO:0000256" key="5">
    <source>
        <dbReference type="ARBA" id="ARBA00022822"/>
    </source>
</evidence>
<comment type="subunit">
    <text evidence="3 9">Tetramer of two alpha and two beta chains.</text>
</comment>
<keyword evidence="4 9" id="KW-0028">Amino-acid biosynthesis</keyword>
<evidence type="ECO:0000256" key="9">
    <source>
        <dbReference type="HAMAP-Rule" id="MF_00131"/>
    </source>
</evidence>
<dbReference type="InterPro" id="IPR013785">
    <property type="entry name" value="Aldolase_TIM"/>
</dbReference>
<evidence type="ECO:0000313" key="12">
    <source>
        <dbReference type="Proteomes" id="UP000588806"/>
    </source>
</evidence>
<evidence type="ECO:0000256" key="4">
    <source>
        <dbReference type="ARBA" id="ARBA00022605"/>
    </source>
</evidence>
<dbReference type="GO" id="GO:0004834">
    <property type="term" value="F:tryptophan synthase activity"/>
    <property type="evidence" value="ECO:0007669"/>
    <property type="project" value="UniProtKB-UniRule"/>
</dbReference>
<dbReference type="PROSITE" id="PS00167">
    <property type="entry name" value="TRP_SYNTHASE_ALPHA"/>
    <property type="match status" value="1"/>
</dbReference>
<dbReference type="SUPFAM" id="SSF51366">
    <property type="entry name" value="Ribulose-phoshate binding barrel"/>
    <property type="match status" value="1"/>
</dbReference>
<dbReference type="InterPro" id="IPR002028">
    <property type="entry name" value="Trp_synthase_suA"/>
</dbReference>
<dbReference type="HAMAP" id="MF_00131">
    <property type="entry name" value="Trp_synth_alpha"/>
    <property type="match status" value="1"/>
</dbReference>
<comment type="catalytic activity">
    <reaction evidence="8 9">
        <text>(1S,2R)-1-C-(indol-3-yl)glycerol 3-phosphate + L-serine = D-glyceraldehyde 3-phosphate + L-tryptophan + H2O</text>
        <dbReference type="Rhea" id="RHEA:10532"/>
        <dbReference type="ChEBI" id="CHEBI:15377"/>
        <dbReference type="ChEBI" id="CHEBI:33384"/>
        <dbReference type="ChEBI" id="CHEBI:57912"/>
        <dbReference type="ChEBI" id="CHEBI:58866"/>
        <dbReference type="ChEBI" id="CHEBI:59776"/>
        <dbReference type="EC" id="4.2.1.20"/>
    </reaction>
</comment>
<dbReference type="PANTHER" id="PTHR43406">
    <property type="entry name" value="TRYPTOPHAN SYNTHASE, ALPHA CHAIN"/>
    <property type="match status" value="1"/>
</dbReference>
<accession>A0A7Y3XBA1</accession>
<evidence type="ECO:0000256" key="8">
    <source>
        <dbReference type="ARBA" id="ARBA00049047"/>
    </source>
</evidence>
<dbReference type="Gene3D" id="3.20.20.70">
    <property type="entry name" value="Aldolase class I"/>
    <property type="match status" value="1"/>
</dbReference>
<evidence type="ECO:0000256" key="7">
    <source>
        <dbReference type="ARBA" id="ARBA00023239"/>
    </source>
</evidence>
<comment type="function">
    <text evidence="1 9">The alpha subunit is responsible for the aldol cleavage of indoleglycerol phosphate to indole and glyceraldehyde 3-phosphate.</text>
</comment>
<dbReference type="AlphaFoldDB" id="A0A7Y3XBA1"/>
<dbReference type="FunFam" id="3.20.20.70:FF:000037">
    <property type="entry name" value="Tryptophan synthase alpha chain"/>
    <property type="match status" value="1"/>
</dbReference>
<dbReference type="UniPathway" id="UPA00035">
    <property type="reaction ID" value="UER00044"/>
</dbReference>
<organism evidence="11 12">
    <name type="scientific">Vreelandella azerica</name>
    <dbReference type="NCBI Taxonomy" id="2732867"/>
    <lineage>
        <taxon>Bacteria</taxon>
        <taxon>Pseudomonadati</taxon>
        <taxon>Pseudomonadota</taxon>
        <taxon>Gammaproteobacteria</taxon>
        <taxon>Oceanospirillales</taxon>
        <taxon>Halomonadaceae</taxon>
        <taxon>Vreelandella</taxon>
    </lineage>
</organism>
<comment type="similarity">
    <text evidence="9 10">Belongs to the TrpA family.</text>
</comment>
<evidence type="ECO:0000256" key="1">
    <source>
        <dbReference type="ARBA" id="ARBA00003365"/>
    </source>
</evidence>
<keyword evidence="7 9" id="KW-0456">Lyase</keyword>
<evidence type="ECO:0000313" key="11">
    <source>
        <dbReference type="EMBL" id="NOG32174.1"/>
    </source>
</evidence>
<dbReference type="CDD" id="cd04724">
    <property type="entry name" value="Tryptophan_synthase_alpha"/>
    <property type="match status" value="1"/>
</dbReference>
<comment type="pathway">
    <text evidence="2 9">Amino-acid biosynthesis; L-tryptophan biosynthesis; L-tryptophan from chorismate: step 5/5.</text>
</comment>
<name>A0A7Y3XBA1_9GAMM</name>
<dbReference type="GO" id="GO:0005829">
    <property type="term" value="C:cytosol"/>
    <property type="evidence" value="ECO:0007669"/>
    <property type="project" value="TreeGrafter"/>
</dbReference>
<feature type="active site" description="Proton acceptor" evidence="9">
    <location>
        <position position="60"/>
    </location>
</feature>
<dbReference type="NCBIfam" id="TIGR00262">
    <property type="entry name" value="trpA"/>
    <property type="match status" value="1"/>
</dbReference>
<feature type="active site" description="Proton acceptor" evidence="9">
    <location>
        <position position="49"/>
    </location>
</feature>
<keyword evidence="5 9" id="KW-0822">Tryptophan biosynthesis</keyword>
<proteinExistence type="inferred from homology"/>
<dbReference type="PANTHER" id="PTHR43406:SF1">
    <property type="entry name" value="TRYPTOPHAN SYNTHASE ALPHA CHAIN, CHLOROPLASTIC"/>
    <property type="match status" value="1"/>
</dbReference>
<dbReference type="Proteomes" id="UP000588806">
    <property type="component" value="Unassembled WGS sequence"/>
</dbReference>
<evidence type="ECO:0000256" key="3">
    <source>
        <dbReference type="ARBA" id="ARBA00011270"/>
    </source>
</evidence>
<evidence type="ECO:0000256" key="6">
    <source>
        <dbReference type="ARBA" id="ARBA00023141"/>
    </source>
</evidence>
<dbReference type="InterPro" id="IPR018204">
    <property type="entry name" value="Trp_synthase_alpha_AS"/>
</dbReference>
<gene>
    <name evidence="9" type="primary">trpA</name>
    <name evidence="11" type="ORF">HLB35_11160</name>
</gene>
<protein>
    <recommendedName>
        <fullName evidence="9">Tryptophan synthase alpha chain</fullName>
        <ecNumber evidence="9">4.2.1.20</ecNumber>
    </recommendedName>
</protein>
<keyword evidence="12" id="KW-1185">Reference proteome</keyword>
<evidence type="ECO:0000256" key="2">
    <source>
        <dbReference type="ARBA" id="ARBA00004733"/>
    </source>
</evidence>